<dbReference type="OrthoDB" id="9806951at2"/>
<evidence type="ECO:0000313" key="2">
    <source>
        <dbReference type="EMBL" id="KXI29578.1"/>
    </source>
</evidence>
<organism evidence="2 3">
    <name type="scientific">Paraglaciecola hydrolytica</name>
    <dbReference type="NCBI Taxonomy" id="1799789"/>
    <lineage>
        <taxon>Bacteria</taxon>
        <taxon>Pseudomonadati</taxon>
        <taxon>Pseudomonadota</taxon>
        <taxon>Gammaproteobacteria</taxon>
        <taxon>Alteromonadales</taxon>
        <taxon>Alteromonadaceae</taxon>
        <taxon>Paraglaciecola</taxon>
    </lineage>
</organism>
<dbReference type="PANTHER" id="PTHR42957">
    <property type="entry name" value="HELICASE MJ1565-RELATED"/>
    <property type="match status" value="1"/>
</dbReference>
<dbReference type="PANTHER" id="PTHR42957:SF1">
    <property type="entry name" value="HELICASE MJ1565-RELATED"/>
    <property type="match status" value="1"/>
</dbReference>
<gene>
    <name evidence="2" type="ORF">AX660_05860</name>
</gene>
<dbReference type="Proteomes" id="UP000070299">
    <property type="component" value="Unassembled WGS sequence"/>
</dbReference>
<dbReference type="EMBL" id="LSNE01000003">
    <property type="protein sequence ID" value="KXI29578.1"/>
    <property type="molecule type" value="Genomic_DNA"/>
</dbReference>
<reference evidence="3" key="1">
    <citation type="submission" date="2016-02" db="EMBL/GenBank/DDBJ databases">
        <authorList>
            <person name="Schultz-Johansen M."/>
            <person name="Glaring M.A."/>
            <person name="Bech P.K."/>
            <person name="Stougaard P."/>
        </authorList>
    </citation>
    <scope>NUCLEOTIDE SEQUENCE [LARGE SCALE GENOMIC DNA]</scope>
    <source>
        <strain evidence="3">S66</strain>
    </source>
</reference>
<name>A0A136A2V8_9ALTE</name>
<dbReference type="Pfam" id="PF01935">
    <property type="entry name" value="DUF87"/>
    <property type="match status" value="1"/>
</dbReference>
<accession>A0A136A2V8</accession>
<evidence type="ECO:0000313" key="3">
    <source>
        <dbReference type="Proteomes" id="UP000070299"/>
    </source>
</evidence>
<dbReference type="RefSeq" id="WP_068372293.1">
    <property type="nucleotide sequence ID" value="NZ_LSNE01000003.1"/>
</dbReference>
<comment type="caution">
    <text evidence="2">The sequence shown here is derived from an EMBL/GenBank/DDBJ whole genome shotgun (WGS) entry which is preliminary data.</text>
</comment>
<dbReference type="STRING" id="1799789.AX660_05860"/>
<dbReference type="InterPro" id="IPR027417">
    <property type="entry name" value="P-loop_NTPase"/>
</dbReference>
<dbReference type="InterPro" id="IPR002789">
    <property type="entry name" value="HerA_central"/>
</dbReference>
<dbReference type="NCBIfam" id="TIGR03237">
    <property type="entry name" value="dnd_assoc_2"/>
    <property type="match status" value="1"/>
</dbReference>
<feature type="domain" description="Helicase HerA central" evidence="1">
    <location>
        <begin position="1346"/>
        <end position="1555"/>
    </location>
</feature>
<dbReference type="SUPFAM" id="SSF52540">
    <property type="entry name" value="P-loop containing nucleoside triphosphate hydrolases"/>
    <property type="match status" value="1"/>
</dbReference>
<protein>
    <recommendedName>
        <fullName evidence="1">Helicase HerA central domain-containing protein</fullName>
    </recommendedName>
</protein>
<dbReference type="InterPro" id="IPR008571">
    <property type="entry name" value="HerA-like"/>
</dbReference>
<proteinExistence type="predicted"/>
<evidence type="ECO:0000259" key="1">
    <source>
        <dbReference type="Pfam" id="PF01935"/>
    </source>
</evidence>
<dbReference type="InterPro" id="IPR017646">
    <property type="entry name" value="Dnd_assoc_2"/>
</dbReference>
<sequence length="1696" mass="193057">MSVKPSSKFEEFVVAELLNWAPDNVKKGFRYQFKSPNSENSEKLFNEFIKVSNGAYIEFISKFHDHPIKLPCISVNGVQLVPLLHSSSENGFTENFISHLRDEVTKPQSVLTSACLIILHNSKLDTIINSSRDLAQQGYVWNNEEIKTVLQKLIEGQDKDKDLSLVLLEYQFDAIKEERATLFGFEKLFDAIKDDRKIKFDELFLLEDPVIDDFTNSPKQLRKRLDENQKLYKEIEWEVVNFPNQLEDRLANKFSTKFIKSKFPKGDTESWKQVAFDDYREEIKRNQKQTLSLDKIEFDNQNIFPKKKGSTAAQQREWHVIIQLPYGVNEIDLDLIWNGGDLENDHLSQPNKLLPKGSTYKVISKGAKTSRTKLIAPYNGEPLFFTIGTENRDKSSDRYRLHFLILVENQFNVDAFKSIFLLNPRKKLIRLLTNDSHLAVNPNAFSTLELNEANQKIAWESVKAIDFKALSEKSNDVEFSIINDKNSLDFIIEGEVADSSLSLPLIFDKERVNAILDDDYYGVFNRDKDKVIIDNKEVLLITDRLMLMRLEARFIDENILAFDDVNGTTLSLEDIKSTDNNLYLAYSELYDFCKARNSLPSLLSWGPIFRAIVSNLVNSYLALLDNIAPDTVLPPALKQVLNIGLVKKKDCELISPFHPIVLVYYLSLTNQFQDDLTFAENEESEASFKFLPKVTLNRLNPRGLIPYLYDKENEFSHVNVFDLNAFWLEAIPHEKSQYEFVTKLVKEKINEFQTAYKDLFSNHEQSKLILNSVNQGICHELFLGVVGYFKDNLDNASFVHVNLYDKELVLNSFDVFAESTNNDSLKEFLGIGTKRYTDSADSIIELLRTRLTYSKFTTGNVSKYEYAHISFFYNDEKVDCISVNIDSKPSGIAADGLLGGESSESQHGSYHTAFGLKDVKYDNNPLLQTAKLFGSLIKPAREANSQFSGKDAIALAVNESFKTLLNQTCDSSIWTTIIDPKVTLDFFNTQDKVLIHYSDQYTSSSGFDAITVSRQKDLFIKVLERGKGTQISDFNAFNGDWLLKMLTSNDTTKLGMEGEIGAYKLATALLQSPTITWIPLSVGELVRVSGNIGLKILDTELSAANGGHVGAMSDDILMVGLQNQKMFLLPVEVKTGSTPDYKKAKEQVLSLKQHLDKQLKGRTLKGKLNRALFFKQILAQIDKYKLYKVFPDKYFNKEVEHKNEWLRGEYHIDDVSELPKGFVISHLSSDSVFDPDYREEQQILLIDLPIALLPSLVKGSLKDFIESNALPAQFKAPKLYNSSISPQEQASNTPSEPQANDLSISPHVDVVKPPEKKQSVSTDSLKILIGNNIQNNEDVLWEPTNTAKFMNTNSGIIGTMGTGKTQCTKSVVTQLYQNQHNNVDGKPIGVLIFDYKSDYVDEKFLTATNAKKFKLFKLPYNPLSLFGDTPMLPIHTAAGFSETMSKAYGLGKKQQLKLENIILEAYELAGIKPENAATWKRPAPTIENIWDLFLEQEKVEEDSLYAALSKLARFKIFETDPEKMMSLYELIDGVTVIELAGYPSEVQNLIVALTLDLFYSQMQKQGKPEVQGDFRQVSKLILVDEADNFMSQNFSSLRRILKEGREYGVGVILSTQDITHFKTSENDYSAYILSWIVHRVSQIKNQDIKSIFNKDDKTEQEQLMKSIRELEKHYSLYVNGDKKITKIKDKAFWELN</sequence>
<dbReference type="Gene3D" id="3.40.50.300">
    <property type="entry name" value="P-loop containing nucleotide triphosphate hydrolases"/>
    <property type="match status" value="2"/>
</dbReference>
<keyword evidence="3" id="KW-1185">Reference proteome</keyword>